<dbReference type="EMBL" id="JAFVMH010000004">
    <property type="protein sequence ID" value="MBO1325376.1"/>
    <property type="molecule type" value="Genomic_DNA"/>
</dbReference>
<evidence type="ECO:0000313" key="3">
    <source>
        <dbReference type="Proteomes" id="UP000664073"/>
    </source>
</evidence>
<comment type="caution">
    <text evidence="2">The sequence shown here is derived from an EMBL/GenBank/DDBJ whole genome shotgun (WGS) entry which is preliminary data.</text>
</comment>
<gene>
    <name evidence="2" type="ORF">J2D77_09470</name>
</gene>
<keyword evidence="1" id="KW-0812">Transmembrane</keyword>
<keyword evidence="1" id="KW-1133">Transmembrane helix</keyword>
<reference evidence="2" key="1">
    <citation type="submission" date="2021-03" db="EMBL/GenBank/DDBJ databases">
        <title>The complete genome sequence of Acetobacter sp. TBRC 12339.</title>
        <authorList>
            <person name="Charoenyingcharoen P."/>
            <person name="Yukphan P."/>
        </authorList>
    </citation>
    <scope>NUCLEOTIDE SEQUENCE</scope>
    <source>
        <strain evidence="2">TBRC 12339</strain>
    </source>
</reference>
<evidence type="ECO:0000256" key="1">
    <source>
        <dbReference type="SAM" id="Phobius"/>
    </source>
</evidence>
<evidence type="ECO:0000313" key="2">
    <source>
        <dbReference type="EMBL" id="MBO1325376.1"/>
    </source>
</evidence>
<organism evidence="2 3">
    <name type="scientific">Acetobacter garciniae</name>
    <dbReference type="NCBI Taxonomy" id="2817435"/>
    <lineage>
        <taxon>Bacteria</taxon>
        <taxon>Pseudomonadati</taxon>
        <taxon>Pseudomonadota</taxon>
        <taxon>Alphaproteobacteria</taxon>
        <taxon>Acetobacterales</taxon>
        <taxon>Acetobacteraceae</taxon>
        <taxon>Acetobacter</taxon>
    </lineage>
</organism>
<dbReference type="AlphaFoldDB" id="A0A939KRL8"/>
<proteinExistence type="predicted"/>
<name>A0A939KRL8_9PROT</name>
<dbReference type="RefSeq" id="WP_207846050.1">
    <property type="nucleotide sequence ID" value="NZ_JAFVMH010000004.1"/>
</dbReference>
<accession>A0A939KRL8</accession>
<dbReference type="Proteomes" id="UP000664073">
    <property type="component" value="Unassembled WGS sequence"/>
</dbReference>
<protein>
    <submittedName>
        <fullName evidence="2">Uncharacterized protein</fullName>
    </submittedName>
</protein>
<sequence length="86" mass="9359">MMPPVTRDRPIFERLQFWATHYALRALDNKIVQAAVGALVWAACIAFIFLTDAGLAASGDALNVLFGVWNVLADVTGLPRAPYLEG</sequence>
<feature type="transmembrane region" description="Helical" evidence="1">
    <location>
        <begin position="31"/>
        <end position="50"/>
    </location>
</feature>
<keyword evidence="1" id="KW-0472">Membrane</keyword>
<keyword evidence="3" id="KW-1185">Reference proteome</keyword>